<proteinExistence type="predicted"/>
<evidence type="ECO:0000313" key="4">
    <source>
        <dbReference type="Proteomes" id="UP000235392"/>
    </source>
</evidence>
<evidence type="ECO:0000313" key="3">
    <source>
        <dbReference type="EMBL" id="PLW07943.1"/>
    </source>
</evidence>
<organism evidence="3 4">
    <name type="scientific">Puccinia coronata f. sp. avenae</name>
    <dbReference type="NCBI Taxonomy" id="200324"/>
    <lineage>
        <taxon>Eukaryota</taxon>
        <taxon>Fungi</taxon>
        <taxon>Dikarya</taxon>
        <taxon>Basidiomycota</taxon>
        <taxon>Pucciniomycotina</taxon>
        <taxon>Pucciniomycetes</taxon>
        <taxon>Pucciniales</taxon>
        <taxon>Pucciniaceae</taxon>
        <taxon>Puccinia</taxon>
    </lineage>
</organism>
<evidence type="ECO:0000256" key="1">
    <source>
        <dbReference type="SAM" id="MobiDB-lite"/>
    </source>
</evidence>
<gene>
    <name evidence="3" type="ORF">PCASD_24001</name>
</gene>
<reference evidence="3 4" key="1">
    <citation type="submission" date="2017-11" db="EMBL/GenBank/DDBJ databases">
        <title>De novo assembly and phasing of dikaryotic genomes from two isolates of Puccinia coronata f. sp. avenae, the causal agent of oat crown rust.</title>
        <authorList>
            <person name="Miller M.E."/>
            <person name="Zhang Y."/>
            <person name="Omidvar V."/>
            <person name="Sperschneider J."/>
            <person name="Schwessinger B."/>
            <person name="Raley C."/>
            <person name="Palmer J.M."/>
            <person name="Garnica D."/>
            <person name="Upadhyaya N."/>
            <person name="Rathjen J."/>
            <person name="Taylor J.M."/>
            <person name="Park R.F."/>
            <person name="Dodds P.N."/>
            <person name="Hirsch C.D."/>
            <person name="Kianian S.F."/>
            <person name="Figueroa M."/>
        </authorList>
    </citation>
    <scope>NUCLEOTIDE SEQUENCE [LARGE SCALE GENOMIC DNA]</scope>
    <source>
        <strain evidence="3">12SD80</strain>
    </source>
</reference>
<sequence>MKLGIHHVVVVGFALTSNCDSTEDEYFDYESFFRLGYPQFPSSLADSQDPYGIRLGRGKDFSPFENSNVPLVVTSGSHEEVTSASGLRAHPQSKEVFISGESTDPTKAIDSENNIFPPESQLKTTLSTESVRAYSQPSIYVGTDGKGAYTDPTLTSRADSITNSPYSFSKPPSHHLQVTPSHPAGTTGDDESSKTTADLFYSWENISHSDPVRLNSSPEASAIPKNSAKETLIWVSKTGKYEGKRVLYWSTVYRNQKHTAQIPKNIVITKNNWRSQCKDGRLYDFDRSSFHKGVFTNYDISTGEAFQTRIMDGIDKISQELISQAKLMMTEDQFIEHHFSINWVPFNRKVRNEKDIKTQDYHATRRRMLKACKQLLIHKKEWYSYWQKHLNGRSETKLANIDLIKPAKMRNTVPRGEMKGDSGSILGGTGDFDANFQPRNKQWIRRTYWEN</sequence>
<feature type="compositionally biased region" description="Polar residues" evidence="1">
    <location>
        <begin position="152"/>
        <end position="167"/>
    </location>
</feature>
<feature type="signal peptide" evidence="2">
    <location>
        <begin position="1"/>
        <end position="21"/>
    </location>
</feature>
<protein>
    <submittedName>
        <fullName evidence="3">Uncharacterized protein</fullName>
    </submittedName>
</protein>
<dbReference type="AlphaFoldDB" id="A0A2N5S3X7"/>
<comment type="caution">
    <text evidence="3">The sequence shown here is derived from an EMBL/GenBank/DDBJ whole genome shotgun (WGS) entry which is preliminary data.</text>
</comment>
<name>A0A2N5S3X7_9BASI</name>
<accession>A0A2N5S3X7</accession>
<feature type="region of interest" description="Disordered" evidence="1">
    <location>
        <begin position="149"/>
        <end position="194"/>
    </location>
</feature>
<dbReference type="EMBL" id="PGCI01001095">
    <property type="protein sequence ID" value="PLW07943.1"/>
    <property type="molecule type" value="Genomic_DNA"/>
</dbReference>
<feature type="chain" id="PRO_5014743136" evidence="2">
    <location>
        <begin position="22"/>
        <end position="451"/>
    </location>
</feature>
<keyword evidence="2" id="KW-0732">Signal</keyword>
<evidence type="ECO:0000256" key="2">
    <source>
        <dbReference type="SAM" id="SignalP"/>
    </source>
</evidence>
<dbReference type="Proteomes" id="UP000235392">
    <property type="component" value="Unassembled WGS sequence"/>
</dbReference>